<protein>
    <submittedName>
        <fullName evidence="1">CMP-N-acetylneuraminate-beta-galactosamide-alpha-2, 3-sialyltransferase 2</fullName>
    </submittedName>
</protein>
<dbReference type="EMBL" id="KV005338">
    <property type="protein sequence ID" value="KZV34110.1"/>
    <property type="molecule type" value="Genomic_DNA"/>
</dbReference>
<keyword evidence="1" id="KW-0328">Glycosyltransferase</keyword>
<sequence>MASSFIANAHQVNFESVLAIPDNEGMLNMFRTLEASGVRGFFGFQSVLYEHEMEQFFDTALVQDGDITGAVSGKFFSISQSRFAEVFDLPTEGLVDFSEVPKNLVYDSRSIFSKSGEPVSTYGKKKLMKYEYRMLNDILAKAITVKADLFDAVTNERFLMMTSIQFCREEFVALFDPAAGLGDQLATESMTYSLKIISCDQLLMVRRRRFDKLKRSVLIVTLVTATGSKSDISLTSSLGY</sequence>
<name>A0A2Z7BIL3_9LAMI</name>
<reference evidence="1 2" key="1">
    <citation type="journal article" date="2015" name="Proc. Natl. Acad. Sci. U.S.A.">
        <title>The resurrection genome of Boea hygrometrica: A blueprint for survival of dehydration.</title>
        <authorList>
            <person name="Xiao L."/>
            <person name="Yang G."/>
            <person name="Zhang L."/>
            <person name="Yang X."/>
            <person name="Zhao S."/>
            <person name="Ji Z."/>
            <person name="Zhou Q."/>
            <person name="Hu M."/>
            <person name="Wang Y."/>
            <person name="Chen M."/>
            <person name="Xu Y."/>
            <person name="Jin H."/>
            <person name="Xiao X."/>
            <person name="Hu G."/>
            <person name="Bao F."/>
            <person name="Hu Y."/>
            <person name="Wan P."/>
            <person name="Li L."/>
            <person name="Deng X."/>
            <person name="Kuang T."/>
            <person name="Xiang C."/>
            <person name="Zhu J.K."/>
            <person name="Oliver M.J."/>
            <person name="He Y."/>
        </authorList>
    </citation>
    <scope>NUCLEOTIDE SEQUENCE [LARGE SCALE GENOMIC DNA]</scope>
    <source>
        <strain evidence="2">cv. XS01</strain>
    </source>
</reference>
<keyword evidence="1" id="KW-0808">Transferase</keyword>
<dbReference type="AlphaFoldDB" id="A0A2Z7BIL3"/>
<evidence type="ECO:0000313" key="2">
    <source>
        <dbReference type="Proteomes" id="UP000250235"/>
    </source>
</evidence>
<dbReference type="GO" id="GO:0016757">
    <property type="term" value="F:glycosyltransferase activity"/>
    <property type="evidence" value="ECO:0007669"/>
    <property type="project" value="UniProtKB-KW"/>
</dbReference>
<gene>
    <name evidence="1" type="ORF">F511_43303</name>
</gene>
<proteinExistence type="predicted"/>
<organism evidence="1 2">
    <name type="scientific">Dorcoceras hygrometricum</name>
    <dbReference type="NCBI Taxonomy" id="472368"/>
    <lineage>
        <taxon>Eukaryota</taxon>
        <taxon>Viridiplantae</taxon>
        <taxon>Streptophyta</taxon>
        <taxon>Embryophyta</taxon>
        <taxon>Tracheophyta</taxon>
        <taxon>Spermatophyta</taxon>
        <taxon>Magnoliopsida</taxon>
        <taxon>eudicotyledons</taxon>
        <taxon>Gunneridae</taxon>
        <taxon>Pentapetalae</taxon>
        <taxon>asterids</taxon>
        <taxon>lamiids</taxon>
        <taxon>Lamiales</taxon>
        <taxon>Gesneriaceae</taxon>
        <taxon>Didymocarpoideae</taxon>
        <taxon>Trichosporeae</taxon>
        <taxon>Loxocarpinae</taxon>
        <taxon>Dorcoceras</taxon>
    </lineage>
</organism>
<evidence type="ECO:0000313" key="1">
    <source>
        <dbReference type="EMBL" id="KZV34110.1"/>
    </source>
</evidence>
<accession>A0A2Z7BIL3</accession>
<keyword evidence="2" id="KW-1185">Reference proteome</keyword>
<dbReference type="Proteomes" id="UP000250235">
    <property type="component" value="Unassembled WGS sequence"/>
</dbReference>